<dbReference type="InterPro" id="IPR011992">
    <property type="entry name" value="EF-hand-dom_pair"/>
</dbReference>
<name>A0A0D3ICR8_EMIH1</name>
<dbReference type="FunFam" id="1.10.238.10:FF:000001">
    <property type="entry name" value="Calmodulin 1"/>
    <property type="match status" value="1"/>
</dbReference>
<proteinExistence type="predicted"/>
<dbReference type="GeneID" id="17255196"/>
<dbReference type="PROSITE" id="PS00018">
    <property type="entry name" value="EF_HAND_1"/>
    <property type="match status" value="2"/>
</dbReference>
<evidence type="ECO:0000259" key="4">
    <source>
        <dbReference type="PROSITE" id="PS50222"/>
    </source>
</evidence>
<dbReference type="AlphaFoldDB" id="A0A0D3ICR8"/>
<reference evidence="6" key="1">
    <citation type="journal article" date="2013" name="Nature">
        <title>Pan genome of the phytoplankton Emiliania underpins its global distribution.</title>
        <authorList>
            <person name="Read B.A."/>
            <person name="Kegel J."/>
            <person name="Klute M.J."/>
            <person name="Kuo A."/>
            <person name="Lefebvre S.C."/>
            <person name="Maumus F."/>
            <person name="Mayer C."/>
            <person name="Miller J."/>
            <person name="Monier A."/>
            <person name="Salamov A."/>
            <person name="Young J."/>
            <person name="Aguilar M."/>
            <person name="Claverie J.M."/>
            <person name="Frickenhaus S."/>
            <person name="Gonzalez K."/>
            <person name="Herman E.K."/>
            <person name="Lin Y.C."/>
            <person name="Napier J."/>
            <person name="Ogata H."/>
            <person name="Sarno A.F."/>
            <person name="Shmutz J."/>
            <person name="Schroeder D."/>
            <person name="de Vargas C."/>
            <person name="Verret F."/>
            <person name="von Dassow P."/>
            <person name="Valentin K."/>
            <person name="Van de Peer Y."/>
            <person name="Wheeler G."/>
            <person name="Dacks J.B."/>
            <person name="Delwiche C.F."/>
            <person name="Dyhrman S.T."/>
            <person name="Glockner G."/>
            <person name="John U."/>
            <person name="Richards T."/>
            <person name="Worden A.Z."/>
            <person name="Zhang X."/>
            <person name="Grigoriev I.V."/>
            <person name="Allen A.E."/>
            <person name="Bidle K."/>
            <person name="Borodovsky M."/>
            <person name="Bowler C."/>
            <person name="Brownlee C."/>
            <person name="Cock J.M."/>
            <person name="Elias M."/>
            <person name="Gladyshev V.N."/>
            <person name="Groth M."/>
            <person name="Guda C."/>
            <person name="Hadaegh A."/>
            <person name="Iglesias-Rodriguez M.D."/>
            <person name="Jenkins J."/>
            <person name="Jones B.M."/>
            <person name="Lawson T."/>
            <person name="Leese F."/>
            <person name="Lindquist E."/>
            <person name="Lobanov A."/>
            <person name="Lomsadze A."/>
            <person name="Malik S.B."/>
            <person name="Marsh M.E."/>
            <person name="Mackinder L."/>
            <person name="Mock T."/>
            <person name="Mueller-Roeber B."/>
            <person name="Pagarete A."/>
            <person name="Parker M."/>
            <person name="Probert I."/>
            <person name="Quesneville H."/>
            <person name="Raines C."/>
            <person name="Rensing S.A."/>
            <person name="Riano-Pachon D.M."/>
            <person name="Richier S."/>
            <person name="Rokitta S."/>
            <person name="Shiraiwa Y."/>
            <person name="Soanes D.M."/>
            <person name="van der Giezen M."/>
            <person name="Wahlund T.M."/>
            <person name="Williams B."/>
            <person name="Wilson W."/>
            <person name="Wolfe G."/>
            <person name="Wurch L.L."/>
        </authorList>
    </citation>
    <scope>NUCLEOTIDE SEQUENCE</scope>
</reference>
<keyword evidence="6" id="KW-1185">Reference proteome</keyword>
<dbReference type="EnsemblProtists" id="EOD09053">
    <property type="protein sequence ID" value="EOD09053"/>
    <property type="gene ID" value="EMIHUDRAFT_48571"/>
</dbReference>
<dbReference type="InterPro" id="IPR018247">
    <property type="entry name" value="EF_Hand_1_Ca_BS"/>
</dbReference>
<evidence type="ECO:0000313" key="6">
    <source>
        <dbReference type="Proteomes" id="UP000013827"/>
    </source>
</evidence>
<dbReference type="GO" id="GO:0005509">
    <property type="term" value="F:calcium ion binding"/>
    <property type="evidence" value="ECO:0007669"/>
    <property type="project" value="InterPro"/>
</dbReference>
<dbReference type="InterPro" id="IPR039647">
    <property type="entry name" value="EF_hand_pair_protein_CML-like"/>
</dbReference>
<dbReference type="HOGENOM" id="CLU_061288_22_5_1"/>
<protein>
    <recommendedName>
        <fullName evidence="4">EF-hand domain-containing protein</fullName>
    </recommendedName>
</protein>
<dbReference type="PaxDb" id="2903-EOD09053"/>
<dbReference type="STRING" id="2903.R1BH38"/>
<feature type="domain" description="EF-hand" evidence="4">
    <location>
        <begin position="34"/>
        <end position="63"/>
    </location>
</feature>
<dbReference type="PANTHER" id="PTHR10891">
    <property type="entry name" value="EF-HAND CALCIUM-BINDING DOMAIN CONTAINING PROTEIN"/>
    <property type="match status" value="1"/>
</dbReference>
<evidence type="ECO:0000256" key="2">
    <source>
        <dbReference type="ARBA" id="ARBA00022737"/>
    </source>
</evidence>
<dbReference type="KEGG" id="ehx:EMIHUDRAFT_48571"/>
<dbReference type="eggNOG" id="KOG0027">
    <property type="taxonomic scope" value="Eukaryota"/>
</dbReference>
<organism evidence="5 6">
    <name type="scientific">Emiliania huxleyi (strain CCMP1516)</name>
    <dbReference type="NCBI Taxonomy" id="280463"/>
    <lineage>
        <taxon>Eukaryota</taxon>
        <taxon>Haptista</taxon>
        <taxon>Haptophyta</taxon>
        <taxon>Prymnesiophyceae</taxon>
        <taxon>Isochrysidales</taxon>
        <taxon>Noelaerhabdaceae</taxon>
        <taxon>Emiliania</taxon>
    </lineage>
</organism>
<dbReference type="RefSeq" id="XP_005761482.1">
    <property type="nucleotide sequence ID" value="XM_005761425.1"/>
</dbReference>
<feature type="domain" description="EF-hand" evidence="4">
    <location>
        <begin position="1"/>
        <end position="33"/>
    </location>
</feature>
<dbReference type="SMART" id="SM00054">
    <property type="entry name" value="EFh"/>
    <property type="match status" value="2"/>
</dbReference>
<dbReference type="CDD" id="cd00051">
    <property type="entry name" value="EFh"/>
    <property type="match status" value="1"/>
</dbReference>
<reference evidence="5" key="2">
    <citation type="submission" date="2024-10" db="UniProtKB">
        <authorList>
            <consortium name="EnsemblProtists"/>
        </authorList>
    </citation>
    <scope>IDENTIFICATION</scope>
</reference>
<dbReference type="PROSITE" id="PS50222">
    <property type="entry name" value="EF_HAND_2"/>
    <property type="match status" value="2"/>
</dbReference>
<sequence>DPLAVAFRIFDRDGSGAISWDELKTILAATGERRSEEDLRQMIQASDANGDGSIDFGEFRRLM</sequence>
<dbReference type="Pfam" id="PF13499">
    <property type="entry name" value="EF-hand_7"/>
    <property type="match status" value="1"/>
</dbReference>
<dbReference type="Gene3D" id="1.10.238.10">
    <property type="entry name" value="EF-hand"/>
    <property type="match status" value="1"/>
</dbReference>
<evidence type="ECO:0000256" key="1">
    <source>
        <dbReference type="ARBA" id="ARBA00022723"/>
    </source>
</evidence>
<evidence type="ECO:0000256" key="3">
    <source>
        <dbReference type="ARBA" id="ARBA00022837"/>
    </source>
</evidence>
<dbReference type="Proteomes" id="UP000013827">
    <property type="component" value="Unassembled WGS sequence"/>
</dbReference>
<dbReference type="SUPFAM" id="SSF47473">
    <property type="entry name" value="EF-hand"/>
    <property type="match status" value="1"/>
</dbReference>
<keyword evidence="3" id="KW-0106">Calcium</keyword>
<dbReference type="InterPro" id="IPR002048">
    <property type="entry name" value="EF_hand_dom"/>
</dbReference>
<keyword evidence="1" id="KW-0479">Metal-binding</keyword>
<evidence type="ECO:0000313" key="5">
    <source>
        <dbReference type="EnsemblProtists" id="EOD09053"/>
    </source>
</evidence>
<accession>A0A0D3ICR8</accession>
<keyword evidence="2" id="KW-0677">Repeat</keyword>